<gene>
    <name evidence="3" type="ORF">ENLAB_24280</name>
</gene>
<reference evidence="3 4" key="1">
    <citation type="submission" date="2022-03" db="EMBL/GenBank/DDBJ databases">
        <title>Complete genome sequence of Enterococcus innesii DB-1.</title>
        <authorList>
            <person name="Fukuda D."/>
            <person name="Nolasco-Hipolito C."/>
        </authorList>
    </citation>
    <scope>NUCLEOTIDE SEQUENCE [LARGE SCALE GENOMIC DNA]</scope>
    <source>
        <strain evidence="3 4">DB-1</strain>
    </source>
</reference>
<sequence>MKRMNLVTIGVMSITVLSGGVTALATSVIQGITENEVEFIAGDDEEIDVELPEKEPEVEIDPIDPDVKGPFTLVHVPKRFDFGTQAISTEHGAAAMLAEMERLSDGTGTVPYVSFAQVLDTRGEHNGWTLNVDLDQFMSTDASSSHLLRGAYIELRDPQIRSNALDPETFPSAPIDQLNRQIIDAGSEDNTLMTAAEGQGAGVSTVQWGNQTLLNQKHEAGESDILNEAIWLHVPKGANPQATTYKATLTWNLSATPEN</sequence>
<dbReference type="Pfam" id="PF13731">
    <property type="entry name" value="WxL"/>
    <property type="match status" value="1"/>
</dbReference>
<dbReference type="GeneID" id="83458429"/>
<evidence type="ECO:0000313" key="3">
    <source>
        <dbReference type="EMBL" id="BDG68864.1"/>
    </source>
</evidence>
<feature type="chain" id="PRO_5047317325" evidence="1">
    <location>
        <begin position="24"/>
        <end position="259"/>
    </location>
</feature>
<dbReference type="InterPro" id="IPR027994">
    <property type="entry name" value="WxL_dom"/>
</dbReference>
<keyword evidence="4" id="KW-1185">Reference proteome</keyword>
<protein>
    <submittedName>
        <fullName evidence="3">Cell surface protein</fullName>
    </submittedName>
</protein>
<evidence type="ECO:0000259" key="2">
    <source>
        <dbReference type="Pfam" id="PF13731"/>
    </source>
</evidence>
<dbReference type="RefSeq" id="WP_244351318.1">
    <property type="nucleotide sequence ID" value="NZ_AP025635.1"/>
</dbReference>
<accession>A0ABN6NVI0</accession>
<dbReference type="Proteomes" id="UP000831692">
    <property type="component" value="Chromosome"/>
</dbReference>
<feature type="domain" description="WxL" evidence="2">
    <location>
        <begin position="32"/>
        <end position="257"/>
    </location>
</feature>
<feature type="signal peptide" evidence="1">
    <location>
        <begin position="1"/>
        <end position="23"/>
    </location>
</feature>
<dbReference type="EMBL" id="AP025635">
    <property type="protein sequence ID" value="BDG68864.1"/>
    <property type="molecule type" value="Genomic_DNA"/>
</dbReference>
<organism evidence="3 4">
    <name type="scientific">Enterococcus innesii</name>
    <dbReference type="NCBI Taxonomy" id="2839759"/>
    <lineage>
        <taxon>Bacteria</taxon>
        <taxon>Bacillati</taxon>
        <taxon>Bacillota</taxon>
        <taxon>Bacilli</taxon>
        <taxon>Lactobacillales</taxon>
        <taxon>Enterococcaceae</taxon>
        <taxon>Enterococcus</taxon>
    </lineage>
</organism>
<keyword evidence="1" id="KW-0732">Signal</keyword>
<evidence type="ECO:0000313" key="4">
    <source>
        <dbReference type="Proteomes" id="UP000831692"/>
    </source>
</evidence>
<evidence type="ECO:0000256" key="1">
    <source>
        <dbReference type="SAM" id="SignalP"/>
    </source>
</evidence>
<name>A0ABN6NVI0_9ENTE</name>
<proteinExistence type="predicted"/>